<evidence type="ECO:0000256" key="7">
    <source>
        <dbReference type="HAMAP-Rule" id="MF_01325"/>
    </source>
</evidence>
<dbReference type="EMBL" id="FOUU01000010">
    <property type="protein sequence ID" value="SFN02774.1"/>
    <property type="molecule type" value="Genomic_DNA"/>
</dbReference>
<dbReference type="InterPro" id="IPR000597">
    <property type="entry name" value="Ribosomal_uL3"/>
</dbReference>
<keyword evidence="3 7" id="KW-0694">RNA-binding</keyword>
<dbReference type="AlphaFoldDB" id="A0A1I4VNE1"/>
<dbReference type="GO" id="GO:0003735">
    <property type="term" value="F:structural constituent of ribosome"/>
    <property type="evidence" value="ECO:0007669"/>
    <property type="project" value="UniProtKB-UniRule"/>
</dbReference>
<dbReference type="FunFam" id="2.40.30.10:FF:000004">
    <property type="entry name" value="50S ribosomal protein L3"/>
    <property type="match status" value="1"/>
</dbReference>
<dbReference type="NCBIfam" id="TIGR03625">
    <property type="entry name" value="L3_bact"/>
    <property type="match status" value="1"/>
</dbReference>
<keyword evidence="11" id="KW-1185">Reference proteome</keyword>
<sequence length="216" mass="23736">MIRGLIGRKLGMTQVFAEDGSVVPVTVLEVGPCVVTQVKTVDRDGYQAVQLGFGVKKAKNVTRPLQGHMKKALENSGREHFFAVLKEFRVDDVETFEVGQEIRVEEVFQIGERVDVIGRSKGRGFAGTIKRWGFSRGPMTHGCKNIREPGSTGCATFPGRVIKGKKMPGHYGNERVTVLNLRIVDIRPEENVILVKGAVPGAPNGTVLVRKTNRVK</sequence>
<evidence type="ECO:0000313" key="11">
    <source>
        <dbReference type="Proteomes" id="UP000199611"/>
    </source>
</evidence>
<dbReference type="PROSITE" id="PS00474">
    <property type="entry name" value="RIBOSOMAL_L3"/>
    <property type="match status" value="1"/>
</dbReference>
<dbReference type="InterPro" id="IPR019926">
    <property type="entry name" value="Ribosomal_uL3_CS"/>
</dbReference>
<dbReference type="PANTHER" id="PTHR11229:SF16">
    <property type="entry name" value="LARGE RIBOSOMAL SUBUNIT PROTEIN UL3C"/>
    <property type="match status" value="1"/>
</dbReference>
<dbReference type="PANTHER" id="PTHR11229">
    <property type="entry name" value="50S RIBOSOMAL PROTEIN L3"/>
    <property type="match status" value="1"/>
</dbReference>
<keyword evidence="2 7" id="KW-0699">rRNA-binding</keyword>
<dbReference type="Pfam" id="PF00297">
    <property type="entry name" value="Ribosomal_L3"/>
    <property type="match status" value="1"/>
</dbReference>
<protein>
    <recommendedName>
        <fullName evidence="6 7">Large ribosomal subunit protein uL3</fullName>
    </recommendedName>
</protein>
<dbReference type="GO" id="GO:0022625">
    <property type="term" value="C:cytosolic large ribosomal subunit"/>
    <property type="evidence" value="ECO:0007669"/>
    <property type="project" value="TreeGrafter"/>
</dbReference>
<dbReference type="HAMAP" id="MF_01325_B">
    <property type="entry name" value="Ribosomal_uL3_B"/>
    <property type="match status" value="1"/>
</dbReference>
<evidence type="ECO:0000313" key="10">
    <source>
        <dbReference type="EMBL" id="SFN02774.1"/>
    </source>
</evidence>
<evidence type="ECO:0000256" key="5">
    <source>
        <dbReference type="ARBA" id="ARBA00023274"/>
    </source>
</evidence>
<dbReference type="Gene3D" id="2.40.30.10">
    <property type="entry name" value="Translation factors"/>
    <property type="match status" value="1"/>
</dbReference>
<dbReference type="GO" id="GO:0019843">
    <property type="term" value="F:rRNA binding"/>
    <property type="evidence" value="ECO:0007669"/>
    <property type="project" value="UniProtKB-UniRule"/>
</dbReference>
<dbReference type="STRING" id="39841.SAMN05660836_02391"/>
<evidence type="ECO:0000256" key="4">
    <source>
        <dbReference type="ARBA" id="ARBA00022980"/>
    </source>
</evidence>
<gene>
    <name evidence="7" type="primary">rplC</name>
    <name evidence="10" type="ORF">SAMN05660836_02391</name>
</gene>
<proteinExistence type="inferred from homology"/>
<comment type="similarity">
    <text evidence="1 7 8">Belongs to the universal ribosomal protein uL3 family.</text>
</comment>
<evidence type="ECO:0000256" key="3">
    <source>
        <dbReference type="ARBA" id="ARBA00022884"/>
    </source>
</evidence>
<dbReference type="GO" id="GO:0006412">
    <property type="term" value="P:translation"/>
    <property type="evidence" value="ECO:0007669"/>
    <property type="project" value="UniProtKB-UniRule"/>
</dbReference>
<evidence type="ECO:0000256" key="9">
    <source>
        <dbReference type="RuleBase" id="RU003906"/>
    </source>
</evidence>
<dbReference type="InterPro" id="IPR009000">
    <property type="entry name" value="Transl_B-barrel_sf"/>
</dbReference>
<evidence type="ECO:0000256" key="1">
    <source>
        <dbReference type="ARBA" id="ARBA00006540"/>
    </source>
</evidence>
<comment type="subunit">
    <text evidence="7 9">Part of the 50S ribosomal subunit. Forms a cluster with proteins L14 and L19.</text>
</comment>
<name>A0A1I4VNE1_9BACT</name>
<reference evidence="10 11" key="1">
    <citation type="submission" date="2016-10" db="EMBL/GenBank/DDBJ databases">
        <authorList>
            <person name="de Groot N.N."/>
        </authorList>
    </citation>
    <scope>NUCLEOTIDE SEQUENCE [LARGE SCALE GENOMIC DNA]</scope>
    <source>
        <strain evidence="10 11">DSM 9990</strain>
    </source>
</reference>
<comment type="function">
    <text evidence="7 9">One of the primary rRNA binding proteins, it binds directly near the 3'-end of the 23S rRNA, where it nucleates assembly of the 50S subunit.</text>
</comment>
<evidence type="ECO:0000256" key="2">
    <source>
        <dbReference type="ARBA" id="ARBA00022730"/>
    </source>
</evidence>
<keyword evidence="4 7" id="KW-0689">Ribosomal protein</keyword>
<accession>A0A1I4VNE1</accession>
<keyword evidence="5 7" id="KW-0687">Ribonucleoprotein</keyword>
<dbReference type="InterPro" id="IPR019927">
    <property type="entry name" value="Ribosomal_uL3_bac/org-type"/>
</dbReference>
<dbReference type="Gene3D" id="3.30.160.810">
    <property type="match status" value="1"/>
</dbReference>
<evidence type="ECO:0000256" key="6">
    <source>
        <dbReference type="ARBA" id="ARBA00035243"/>
    </source>
</evidence>
<evidence type="ECO:0000256" key="8">
    <source>
        <dbReference type="RuleBase" id="RU003905"/>
    </source>
</evidence>
<dbReference type="Proteomes" id="UP000199611">
    <property type="component" value="Unassembled WGS sequence"/>
</dbReference>
<dbReference type="SUPFAM" id="SSF50447">
    <property type="entry name" value="Translation proteins"/>
    <property type="match status" value="1"/>
</dbReference>
<dbReference type="FunFam" id="3.30.160.810:FF:000001">
    <property type="entry name" value="50S ribosomal protein L3"/>
    <property type="match status" value="1"/>
</dbReference>
<dbReference type="OrthoDB" id="9806135at2"/>
<organism evidence="10 11">
    <name type="scientific">Thermodesulforhabdus norvegica</name>
    <dbReference type="NCBI Taxonomy" id="39841"/>
    <lineage>
        <taxon>Bacteria</taxon>
        <taxon>Pseudomonadati</taxon>
        <taxon>Thermodesulfobacteriota</taxon>
        <taxon>Syntrophobacteria</taxon>
        <taxon>Syntrophobacterales</taxon>
        <taxon>Thermodesulforhabdaceae</taxon>
        <taxon>Thermodesulforhabdus</taxon>
    </lineage>
</organism>